<comment type="caution">
    <text evidence="12">The sequence shown here is derived from an EMBL/GenBank/DDBJ whole genome shotgun (WGS) entry which is preliminary data.</text>
</comment>
<evidence type="ECO:0000256" key="5">
    <source>
        <dbReference type="ARBA" id="ARBA00023163"/>
    </source>
</evidence>
<dbReference type="GO" id="GO:0003697">
    <property type="term" value="F:single-stranded DNA binding"/>
    <property type="evidence" value="ECO:0007669"/>
    <property type="project" value="UniProtKB-UniRule"/>
</dbReference>
<comment type="subcellular location">
    <subcellularLocation>
        <location evidence="1 7">Nucleus</location>
    </subcellularLocation>
</comment>
<evidence type="ECO:0000313" key="12">
    <source>
        <dbReference type="EMBL" id="PRQ60101.1"/>
    </source>
</evidence>
<dbReference type="GO" id="GO:0005666">
    <property type="term" value="C:RNA polymerase III complex"/>
    <property type="evidence" value="ECO:0007669"/>
    <property type="project" value="UniProtKB-UniRule"/>
</dbReference>
<reference evidence="12 13" key="1">
    <citation type="journal article" date="2018" name="Nat. Genet.">
        <title>The Rosa genome provides new insights in the design of modern roses.</title>
        <authorList>
            <person name="Bendahmane M."/>
        </authorList>
    </citation>
    <scope>NUCLEOTIDE SEQUENCE [LARGE SCALE GENOMIC DNA]</scope>
    <source>
        <strain evidence="13">cv. Old Blush</strain>
    </source>
</reference>
<dbReference type="FunFam" id="1.10.10.10:FF:000515">
    <property type="entry name" value="DNA-directed RNA polymerase III subunit rpc3"/>
    <property type="match status" value="1"/>
</dbReference>
<comment type="subunit">
    <text evidence="7">Component of the RNA polymerase III (Pol III) complex consisting of 17 subunits.</text>
</comment>
<comment type="similarity">
    <text evidence="2 7">Belongs to the eukaryotic RPC3/POLR3C RNA polymerase subunit family.</text>
</comment>
<evidence type="ECO:0000256" key="3">
    <source>
        <dbReference type="ARBA" id="ARBA00016689"/>
    </source>
</evidence>
<evidence type="ECO:0000256" key="4">
    <source>
        <dbReference type="ARBA" id="ARBA00022478"/>
    </source>
</evidence>
<dbReference type="Pfam" id="PF22536">
    <property type="entry name" value="WHD_POLR3C"/>
    <property type="match status" value="1"/>
</dbReference>
<dbReference type="Pfam" id="PF05645">
    <property type="entry name" value="RNA_pol_Rpc82"/>
    <property type="match status" value="1"/>
</dbReference>
<evidence type="ECO:0000256" key="2">
    <source>
        <dbReference type="ARBA" id="ARBA00007206"/>
    </source>
</evidence>
<proteinExistence type="inferred from homology"/>
<name>A0A2P6SN74_ROSCH</name>
<accession>A0A2P6SN74</accession>
<protein>
    <recommendedName>
        <fullName evidence="3 7">DNA-directed RNA polymerase III subunit RPC3</fullName>
        <shortName evidence="7">RNA polymerase III subunit C3</shortName>
    </recommendedName>
</protein>
<evidence type="ECO:0000259" key="9">
    <source>
        <dbReference type="Pfam" id="PF05645"/>
    </source>
</evidence>
<evidence type="ECO:0000256" key="8">
    <source>
        <dbReference type="SAM" id="MobiDB-lite"/>
    </source>
</evidence>
<dbReference type="EMBL" id="PDCK01000039">
    <property type="protein sequence ID" value="PRQ60101.1"/>
    <property type="molecule type" value="Genomic_DNA"/>
</dbReference>
<feature type="compositionally biased region" description="Low complexity" evidence="8">
    <location>
        <begin position="263"/>
        <end position="272"/>
    </location>
</feature>
<dbReference type="InterPro" id="IPR013197">
    <property type="entry name" value="RNA_pol_III_RPC82-rel_HTH"/>
</dbReference>
<dbReference type="Gramene" id="PRQ60101">
    <property type="protein sequence ID" value="PRQ60101"/>
    <property type="gene ID" value="RchiOBHm_Chr1g0377571"/>
</dbReference>
<dbReference type="Pfam" id="PF08221">
    <property type="entry name" value="HTH_9"/>
    <property type="match status" value="1"/>
</dbReference>
<dbReference type="AlphaFoldDB" id="A0A2P6SN74"/>
<dbReference type="InterPro" id="IPR055207">
    <property type="entry name" value="POLR3C_WHD"/>
</dbReference>
<dbReference type="Proteomes" id="UP000238479">
    <property type="component" value="Chromosome 1"/>
</dbReference>
<sequence>MLVTITRPGLVRLGLCKLPPFISRVSLTEASNQKKKKKKMTVTNSGIQYAVQIITKHFGNLVAKVCETLLKSGPLNLGALIRSTALTPQQVKNSLLILVQHNCVQPFTQESKAGLKVQYMAVYDNILHRLRFAKFLAVVAQELDDDCKQLLAGLLEHGRLTQQQLMDRANQKSKSNSSQVQNAAQDNFIRLVTARFVERCPAPEPLLEEAPEQEGPKKPRSKSAKMAQVSETIEQRVLAAARPMEAIRFLITTNPETDDPSQKSENNSSSMSVGEKRKFDDLDIGEHGSNDKEVILWRANFEQFIRCLRHKACVENVRARHDDGAAVVLRAVLKATRMQETKVKTDYSVPLKMGAIYNEVIDSAAGRNLTKVSVKASLHLLCGAPPVRGGYEGEGEDEDEDEDEDVPYSIDLKKIIELLQNDEVESIVLKRYGQDACRIFRLLTSQSKPAGQFFETDKISVDALVDKKETPKILYKLWKDDYVHMEKLSLTTAKQSQVMVWKVHKSIVWEHVLDEMYHAAYNLVKRYDHEREENKEVTNTPKEKRVGELEKKANRFLGVRKIMALSLVKLDDALMLFHDF</sequence>
<dbReference type="InterPro" id="IPR036388">
    <property type="entry name" value="WH-like_DNA-bd_sf"/>
</dbReference>
<feature type="region of interest" description="Disordered" evidence="8">
    <location>
        <begin position="204"/>
        <end position="228"/>
    </location>
</feature>
<evidence type="ECO:0000259" key="10">
    <source>
        <dbReference type="Pfam" id="PF08221"/>
    </source>
</evidence>
<evidence type="ECO:0000256" key="6">
    <source>
        <dbReference type="ARBA" id="ARBA00023242"/>
    </source>
</evidence>
<comment type="function">
    <text evidence="7">DNA-dependent RNA polymerase catalyzes the transcription of DNA into RNA using the four ribonucleoside triphosphates as substrates. Specific core component of RNA polymerase III which synthesizes small RNAs, such as 5S rRNA and tRNAs.</text>
</comment>
<dbReference type="STRING" id="74649.A0A2P6SN74"/>
<evidence type="ECO:0000256" key="1">
    <source>
        <dbReference type="ARBA" id="ARBA00004123"/>
    </source>
</evidence>
<keyword evidence="6 7" id="KW-0539">Nucleus</keyword>
<organism evidence="12 13">
    <name type="scientific">Rosa chinensis</name>
    <name type="common">China rose</name>
    <dbReference type="NCBI Taxonomy" id="74649"/>
    <lineage>
        <taxon>Eukaryota</taxon>
        <taxon>Viridiplantae</taxon>
        <taxon>Streptophyta</taxon>
        <taxon>Embryophyta</taxon>
        <taxon>Tracheophyta</taxon>
        <taxon>Spermatophyta</taxon>
        <taxon>Magnoliopsida</taxon>
        <taxon>eudicotyledons</taxon>
        <taxon>Gunneridae</taxon>
        <taxon>Pentapetalae</taxon>
        <taxon>rosids</taxon>
        <taxon>fabids</taxon>
        <taxon>Rosales</taxon>
        <taxon>Rosaceae</taxon>
        <taxon>Rosoideae</taxon>
        <taxon>Rosoideae incertae sedis</taxon>
        <taxon>Rosa</taxon>
    </lineage>
</organism>
<dbReference type="FunFam" id="1.10.10.10:FF:000218">
    <property type="entry name" value="DNA-directed RNA polymerase III subunit RPC3"/>
    <property type="match status" value="1"/>
</dbReference>
<dbReference type="GO" id="GO:0006351">
    <property type="term" value="P:DNA-templated transcription"/>
    <property type="evidence" value="ECO:0007669"/>
    <property type="project" value="InterPro"/>
</dbReference>
<evidence type="ECO:0000259" key="11">
    <source>
        <dbReference type="Pfam" id="PF22536"/>
    </source>
</evidence>
<gene>
    <name evidence="12" type="ORF">RchiOBHm_Chr1g0377571</name>
</gene>
<evidence type="ECO:0000256" key="7">
    <source>
        <dbReference type="RuleBase" id="RU367076"/>
    </source>
</evidence>
<dbReference type="InterPro" id="IPR008806">
    <property type="entry name" value="RNA_pol_III_Rpc82_C"/>
</dbReference>
<dbReference type="OrthoDB" id="272392at2759"/>
<feature type="domain" description="RNA polymerase III subunit RPC82-related helix-turn-helix" evidence="10">
    <location>
        <begin position="49"/>
        <end position="105"/>
    </location>
</feature>
<dbReference type="PANTHER" id="PTHR12949:SF0">
    <property type="entry name" value="DNA-DIRECTED RNA POLYMERASE III SUBUNIT RPC3"/>
    <property type="match status" value="1"/>
</dbReference>
<feature type="region of interest" description="Disordered" evidence="8">
    <location>
        <begin position="253"/>
        <end position="276"/>
    </location>
</feature>
<keyword evidence="4 7" id="KW-0240">DNA-directed RNA polymerase</keyword>
<feature type="domain" description="DNA-directed RNA polymerase III subunit RPC3 winged-helix" evidence="11">
    <location>
        <begin position="424"/>
        <end position="493"/>
    </location>
</feature>
<dbReference type="Gene3D" id="1.10.10.10">
    <property type="entry name" value="Winged helix-like DNA-binding domain superfamily/Winged helix DNA-binding domain"/>
    <property type="match status" value="4"/>
</dbReference>
<dbReference type="InterPro" id="IPR039748">
    <property type="entry name" value="RPC3"/>
</dbReference>
<keyword evidence="5 7" id="KW-0804">Transcription</keyword>
<feature type="domain" description="RNA polymerase III Rpc82 C -terminal" evidence="9">
    <location>
        <begin position="186"/>
        <end position="351"/>
    </location>
</feature>
<evidence type="ECO:0000313" key="13">
    <source>
        <dbReference type="Proteomes" id="UP000238479"/>
    </source>
</evidence>
<dbReference type="OMA" id="GQYVVHM"/>
<keyword evidence="13" id="KW-1185">Reference proteome</keyword>
<dbReference type="PANTHER" id="PTHR12949">
    <property type="entry name" value="RNA POLYMERASE III DNA DIRECTED -RELATED"/>
    <property type="match status" value="1"/>
</dbReference>